<dbReference type="EMBL" id="JAQYXP010000006">
    <property type="protein sequence ID" value="MEN3238571.1"/>
    <property type="molecule type" value="Genomic_DNA"/>
</dbReference>
<keyword evidence="2" id="KW-1185">Reference proteome</keyword>
<name>A0ABV0A634_9HYPH</name>
<evidence type="ECO:0000313" key="2">
    <source>
        <dbReference type="Proteomes" id="UP001407347"/>
    </source>
</evidence>
<gene>
    <name evidence="1" type="ORF">PUR29_34595</name>
</gene>
<protein>
    <submittedName>
        <fullName evidence="1">Uncharacterized protein</fullName>
    </submittedName>
</protein>
<accession>A0ABV0A634</accession>
<comment type="caution">
    <text evidence="1">The sequence shown here is derived from an EMBL/GenBank/DDBJ whole genome shotgun (WGS) entry which is preliminary data.</text>
</comment>
<reference evidence="1 2" key="1">
    <citation type="journal article" date="2023" name="PLoS ONE">
        <title>Complete genome assembly of Hawai'i environmental nontuberculous mycobacteria reveals unexpected co-isolation with methylobacteria.</title>
        <authorList>
            <person name="Hendrix J."/>
            <person name="Epperson L.E."/>
            <person name="Tong E.I."/>
            <person name="Chan Y.L."/>
            <person name="Hasan N.A."/>
            <person name="Dawrs S.N."/>
            <person name="Norton G.J."/>
            <person name="Virdi R."/>
            <person name="Crooks J.L."/>
            <person name="Chan E.D."/>
            <person name="Honda J.R."/>
            <person name="Strong M."/>
        </authorList>
    </citation>
    <scope>NUCLEOTIDE SEQUENCE [LARGE SCALE GENOMIC DNA]</scope>
    <source>
        <strain evidence="1 2">NJH_HI04-1</strain>
    </source>
</reference>
<evidence type="ECO:0000313" key="1">
    <source>
        <dbReference type="EMBL" id="MEN3238571.1"/>
    </source>
</evidence>
<sequence length="222" mass="25025">MLGRHPDLELARLHLTGALHESQDTEDRQMDAVIRRHTGNPWREDEFEAMELMRAYGVSWAEIAACFHSTKGGAMGSYLAWKNKKSTGHWVRREKERAEIERRILAGEKPRDIAKAFGITVHSLGERLRRMGLDIEMRRKALGITPPVSVARAEPVLAEIAAEAGTTVEAIRGDDDQLALAPVRHRAIRHLHQAFPRQSSVWIGRAVRRSETYVDKVLSIAA</sequence>
<proteinExistence type="predicted"/>
<dbReference type="Proteomes" id="UP001407347">
    <property type="component" value="Unassembled WGS sequence"/>
</dbReference>
<organism evidence="1 2">
    <name type="scientific">Methylobacterium ajmalii</name>
    <dbReference type="NCBI Taxonomy" id="2738439"/>
    <lineage>
        <taxon>Bacteria</taxon>
        <taxon>Pseudomonadati</taxon>
        <taxon>Pseudomonadota</taxon>
        <taxon>Alphaproteobacteria</taxon>
        <taxon>Hyphomicrobiales</taxon>
        <taxon>Methylobacteriaceae</taxon>
        <taxon>Methylobacterium</taxon>
    </lineage>
</organism>
<dbReference type="RefSeq" id="WP_346013703.1">
    <property type="nucleotide sequence ID" value="NZ_JAQYXP010000006.1"/>
</dbReference>